<evidence type="ECO:0000313" key="1">
    <source>
        <dbReference type="EMBL" id="OQP65421.1"/>
    </source>
</evidence>
<comment type="caution">
    <text evidence="1">The sequence shown here is derived from an EMBL/GenBank/DDBJ whole genome shotgun (WGS) entry which is preliminary data.</text>
</comment>
<accession>A0A1V9G459</accession>
<gene>
    <name evidence="1" type="ORF">A3860_17305</name>
</gene>
<evidence type="ECO:0000313" key="2">
    <source>
        <dbReference type="Proteomes" id="UP000192796"/>
    </source>
</evidence>
<name>A0A1V9G459_9BACT</name>
<sequence length="190" mass="22009">MSAFLKYDLIIKDDESYESFKSRCLDFLKQVTVLADAELMQLTPAELVTLHSINYARYLALMNPQPREEYIDLQIDQLLCVPFYRLYPRNMCDENWKPSDWDLADPGATQSERPIEVKVIGKRKLVIHDGHNRLKDLILSGSQIAEVKVVEIRDTECLLAKAEIEQILNDPNIPEDGKIYAEELLNKYYS</sequence>
<proteinExistence type="predicted"/>
<reference evidence="1 2" key="1">
    <citation type="submission" date="2016-03" db="EMBL/GenBank/DDBJ databases">
        <title>Niastella vici sp. nov., isolated from farmland soil.</title>
        <authorList>
            <person name="Chen L."/>
            <person name="Wang D."/>
            <person name="Yang S."/>
            <person name="Wang G."/>
        </authorList>
    </citation>
    <scope>NUCLEOTIDE SEQUENCE [LARGE SCALE GENOMIC DNA]</scope>
    <source>
        <strain evidence="1 2">DJ57</strain>
    </source>
</reference>
<protein>
    <recommendedName>
        <fullName evidence="3">ParB/Sulfiredoxin domain-containing protein</fullName>
    </recommendedName>
</protein>
<dbReference type="Proteomes" id="UP000192796">
    <property type="component" value="Unassembled WGS sequence"/>
</dbReference>
<dbReference type="RefSeq" id="WP_081146225.1">
    <property type="nucleotide sequence ID" value="NZ_LVYD01000024.1"/>
</dbReference>
<evidence type="ECO:0008006" key="3">
    <source>
        <dbReference type="Google" id="ProtNLM"/>
    </source>
</evidence>
<dbReference type="AlphaFoldDB" id="A0A1V9G459"/>
<organism evidence="1 2">
    <name type="scientific">Niastella vici</name>
    <dbReference type="NCBI Taxonomy" id="1703345"/>
    <lineage>
        <taxon>Bacteria</taxon>
        <taxon>Pseudomonadati</taxon>
        <taxon>Bacteroidota</taxon>
        <taxon>Chitinophagia</taxon>
        <taxon>Chitinophagales</taxon>
        <taxon>Chitinophagaceae</taxon>
        <taxon>Niastella</taxon>
    </lineage>
</organism>
<dbReference type="EMBL" id="LVYD01000024">
    <property type="protein sequence ID" value="OQP65421.1"/>
    <property type="molecule type" value="Genomic_DNA"/>
</dbReference>
<keyword evidence="2" id="KW-1185">Reference proteome</keyword>